<proteinExistence type="predicted"/>
<feature type="region of interest" description="Disordered" evidence="1">
    <location>
        <begin position="27"/>
        <end position="46"/>
    </location>
</feature>
<dbReference type="InParanoid" id="A0A251TQH1"/>
<dbReference type="Proteomes" id="UP000215914">
    <property type="component" value="Chromosome 10"/>
</dbReference>
<organism evidence="3 4">
    <name type="scientific">Helianthus annuus</name>
    <name type="common">Common sunflower</name>
    <dbReference type="NCBI Taxonomy" id="4232"/>
    <lineage>
        <taxon>Eukaryota</taxon>
        <taxon>Viridiplantae</taxon>
        <taxon>Streptophyta</taxon>
        <taxon>Embryophyta</taxon>
        <taxon>Tracheophyta</taxon>
        <taxon>Spermatophyta</taxon>
        <taxon>Magnoliopsida</taxon>
        <taxon>eudicotyledons</taxon>
        <taxon>Gunneridae</taxon>
        <taxon>Pentapetalae</taxon>
        <taxon>asterids</taxon>
        <taxon>campanulids</taxon>
        <taxon>Asterales</taxon>
        <taxon>Asteraceae</taxon>
        <taxon>Asteroideae</taxon>
        <taxon>Heliantheae alliance</taxon>
        <taxon>Heliantheae</taxon>
        <taxon>Helianthus</taxon>
    </lineage>
</organism>
<dbReference type="EMBL" id="CM007899">
    <property type="protein sequence ID" value="OTG12816.1"/>
    <property type="molecule type" value="Genomic_DNA"/>
</dbReference>
<evidence type="ECO:0000313" key="3">
    <source>
        <dbReference type="EMBL" id="OTG12816.1"/>
    </source>
</evidence>
<dbReference type="AlphaFoldDB" id="A0A251TQH1"/>
<sequence length="111" mass="12631">MYESINKSKQSKAKVVFLELRKVCGLRQKSPPSGDSTAPGPPSHGLHPPDSLIIIFTKLKLHNYSSSFFTLIYQSYVDNNIPFPNHFNPPYNNNNNLNCCTYLFNLLTLIR</sequence>
<dbReference type="EMBL" id="MNCJ02000325">
    <property type="protein sequence ID" value="KAF5788168.1"/>
    <property type="molecule type" value="Genomic_DNA"/>
</dbReference>
<name>A0A251TQH1_HELAN</name>
<keyword evidence="4" id="KW-1185">Reference proteome</keyword>
<reference evidence="2" key="3">
    <citation type="submission" date="2020-06" db="EMBL/GenBank/DDBJ databases">
        <title>Helianthus annuus Genome sequencing and assembly Release 2.</title>
        <authorList>
            <person name="Gouzy J."/>
            <person name="Langlade N."/>
            <person name="Munos S."/>
        </authorList>
    </citation>
    <scope>NUCLEOTIDE SEQUENCE</scope>
    <source>
        <tissue evidence="2">Leaves</tissue>
    </source>
</reference>
<evidence type="ECO:0000313" key="4">
    <source>
        <dbReference type="Proteomes" id="UP000215914"/>
    </source>
</evidence>
<dbReference type="Gramene" id="mRNA:HanXRQr2_Chr10g0460991">
    <property type="protein sequence ID" value="CDS:HanXRQr2_Chr10g0460991.1"/>
    <property type="gene ID" value="HanXRQr2_Chr10g0460991"/>
</dbReference>
<gene>
    <name evidence="3" type="ORF">HannXRQ_Chr10g0313811</name>
    <name evidence="2" type="ORF">HanXRQr2_Chr10g0460991</name>
</gene>
<reference evidence="3" key="2">
    <citation type="submission" date="2017-02" db="EMBL/GenBank/DDBJ databases">
        <title>Sunflower complete genome.</title>
        <authorList>
            <person name="Langlade N."/>
            <person name="Munos S."/>
        </authorList>
    </citation>
    <scope>NUCLEOTIDE SEQUENCE [LARGE SCALE GENOMIC DNA]</scope>
    <source>
        <tissue evidence="3">Leaves</tissue>
    </source>
</reference>
<protein>
    <submittedName>
        <fullName evidence="3">Uncharacterized protein</fullName>
    </submittedName>
</protein>
<evidence type="ECO:0000313" key="2">
    <source>
        <dbReference type="EMBL" id="KAF5788168.1"/>
    </source>
</evidence>
<accession>A0A251TQH1</accession>
<evidence type="ECO:0000256" key="1">
    <source>
        <dbReference type="SAM" id="MobiDB-lite"/>
    </source>
</evidence>
<reference evidence="2 4" key="1">
    <citation type="journal article" date="2017" name="Nature">
        <title>The sunflower genome provides insights into oil metabolism, flowering and Asterid evolution.</title>
        <authorList>
            <person name="Badouin H."/>
            <person name="Gouzy J."/>
            <person name="Grassa C.J."/>
            <person name="Murat F."/>
            <person name="Staton S.E."/>
            <person name="Cottret L."/>
            <person name="Lelandais-Briere C."/>
            <person name="Owens G.L."/>
            <person name="Carrere S."/>
            <person name="Mayjonade B."/>
            <person name="Legrand L."/>
            <person name="Gill N."/>
            <person name="Kane N.C."/>
            <person name="Bowers J.E."/>
            <person name="Hubner S."/>
            <person name="Bellec A."/>
            <person name="Berard A."/>
            <person name="Berges H."/>
            <person name="Blanchet N."/>
            <person name="Boniface M.C."/>
            <person name="Brunel D."/>
            <person name="Catrice O."/>
            <person name="Chaidir N."/>
            <person name="Claudel C."/>
            <person name="Donnadieu C."/>
            <person name="Faraut T."/>
            <person name="Fievet G."/>
            <person name="Helmstetter N."/>
            <person name="King M."/>
            <person name="Knapp S.J."/>
            <person name="Lai Z."/>
            <person name="Le Paslier M.C."/>
            <person name="Lippi Y."/>
            <person name="Lorenzon L."/>
            <person name="Mandel J.R."/>
            <person name="Marage G."/>
            <person name="Marchand G."/>
            <person name="Marquand E."/>
            <person name="Bret-Mestries E."/>
            <person name="Morien E."/>
            <person name="Nambeesan S."/>
            <person name="Nguyen T."/>
            <person name="Pegot-Espagnet P."/>
            <person name="Pouilly N."/>
            <person name="Raftis F."/>
            <person name="Sallet E."/>
            <person name="Schiex T."/>
            <person name="Thomas J."/>
            <person name="Vandecasteele C."/>
            <person name="Vares D."/>
            <person name="Vear F."/>
            <person name="Vautrin S."/>
            <person name="Crespi M."/>
            <person name="Mangin B."/>
            <person name="Burke J.M."/>
            <person name="Salse J."/>
            <person name="Munos S."/>
            <person name="Vincourt P."/>
            <person name="Rieseberg L.H."/>
            <person name="Langlade N.B."/>
        </authorList>
    </citation>
    <scope>NUCLEOTIDE SEQUENCE [LARGE SCALE GENOMIC DNA]</scope>
    <source>
        <strain evidence="4">cv. SF193</strain>
        <tissue evidence="2">Leaves</tissue>
    </source>
</reference>